<proteinExistence type="predicted"/>
<dbReference type="Proteomes" id="UP001304243">
    <property type="component" value="Unassembled WGS sequence"/>
</dbReference>
<dbReference type="EMBL" id="JASEJX010000001">
    <property type="protein sequence ID" value="KAK4522012.1"/>
    <property type="molecule type" value="Genomic_DNA"/>
</dbReference>
<accession>A0AAN7DRQ7</accession>
<comment type="caution">
    <text evidence="1">The sequence shown here is derived from an EMBL/GenBank/DDBJ whole genome shotgun (WGS) entry which is preliminary data.</text>
</comment>
<dbReference type="AlphaFoldDB" id="A0AAN7DRQ7"/>
<dbReference type="GeneID" id="89948237"/>
<protein>
    <submittedName>
        <fullName evidence="1">Uncharacterized protein</fullName>
    </submittedName>
</protein>
<gene>
    <name evidence="1" type="ORF">ATC70_004551</name>
</gene>
<reference evidence="1 2" key="1">
    <citation type="submission" date="2022-11" db="EMBL/GenBank/DDBJ databases">
        <title>Mucor velutinosus strain NIH1002 WGS.</title>
        <authorList>
            <person name="Subramanian P."/>
            <person name="Mullikin J.C."/>
            <person name="Segre J.A."/>
            <person name="Zelazny A.M."/>
        </authorList>
    </citation>
    <scope>NUCLEOTIDE SEQUENCE [LARGE SCALE GENOMIC DNA]</scope>
    <source>
        <strain evidence="1 2">NIH1002</strain>
    </source>
</reference>
<evidence type="ECO:0000313" key="1">
    <source>
        <dbReference type="EMBL" id="KAK4522012.1"/>
    </source>
</evidence>
<sequence length="121" mass="14448">MFGDDKQMTWHSGRSLAILNYVFCSTNAHHQITSFNQQYLSQEWTDHELLGFSFQYQDINGRGPGSWKANPFLVRNQQFRKALAEFLHENEEQFTVIKTFITPQQQWDWVKAEVKLFIRKF</sequence>
<organism evidence="1 2">
    <name type="scientific">Mucor velutinosus</name>
    <dbReference type="NCBI Taxonomy" id="708070"/>
    <lineage>
        <taxon>Eukaryota</taxon>
        <taxon>Fungi</taxon>
        <taxon>Fungi incertae sedis</taxon>
        <taxon>Mucoromycota</taxon>
        <taxon>Mucoromycotina</taxon>
        <taxon>Mucoromycetes</taxon>
        <taxon>Mucorales</taxon>
        <taxon>Mucorineae</taxon>
        <taxon>Mucoraceae</taxon>
        <taxon>Mucor</taxon>
    </lineage>
</organism>
<dbReference type="RefSeq" id="XP_064688678.1">
    <property type="nucleotide sequence ID" value="XM_064823853.1"/>
</dbReference>
<evidence type="ECO:0000313" key="2">
    <source>
        <dbReference type="Proteomes" id="UP001304243"/>
    </source>
</evidence>
<keyword evidence="2" id="KW-1185">Reference proteome</keyword>
<name>A0AAN7DRQ7_9FUNG</name>